<sequence>MLMSVVSVPDEFVDKIFLALSKYLKILYKVPHISKFIKLFVFISNVKKFNTNFTSKNYKDNLKRHNRKNVLSNTWQYLNIIYPRLTNHLRSESFFVYNDTYHCIQMCIRHASFPYALPQSLTNLHLTLNTHTLDFRIRYFFTMSKDNRKFILRSLAFLTANYKSPFIIRIKTGDLIQNFRVFTSIVLNISAEAKQKMFDGYINFGEIDDIATYKYKQIYYCIISITMFDSQNIFPQFKNRLYLDRELYSCYRIIDINLGQNNVLKLYNYSWYNMK</sequence>
<reference evidence="1 2" key="1">
    <citation type="submission" date="2019-08" db="EMBL/GenBank/DDBJ databases">
        <title>The genome of the soybean aphid Biotype 1, its phylome, world population structure and adaptation to the North American continent.</title>
        <authorList>
            <person name="Giordano R."/>
            <person name="Donthu R.K."/>
            <person name="Hernandez A.G."/>
            <person name="Wright C.L."/>
            <person name="Zimin A.V."/>
        </authorList>
    </citation>
    <scope>NUCLEOTIDE SEQUENCE [LARGE SCALE GENOMIC DNA]</scope>
    <source>
        <tissue evidence="1">Whole aphids</tissue>
    </source>
</reference>
<accession>A0A6G0U1L6</accession>
<protein>
    <submittedName>
        <fullName evidence="1">Uncharacterized protein</fullName>
    </submittedName>
</protein>
<dbReference type="Proteomes" id="UP000475862">
    <property type="component" value="Unassembled WGS sequence"/>
</dbReference>
<evidence type="ECO:0000313" key="2">
    <source>
        <dbReference type="Proteomes" id="UP000475862"/>
    </source>
</evidence>
<name>A0A6G0U1L6_APHGL</name>
<comment type="caution">
    <text evidence="1">The sequence shown here is derived from an EMBL/GenBank/DDBJ whole genome shotgun (WGS) entry which is preliminary data.</text>
</comment>
<gene>
    <name evidence="1" type="ORF">AGLY_003811</name>
</gene>
<dbReference type="AlphaFoldDB" id="A0A6G0U1L6"/>
<keyword evidence="2" id="KW-1185">Reference proteome</keyword>
<organism evidence="1 2">
    <name type="scientific">Aphis glycines</name>
    <name type="common">Soybean aphid</name>
    <dbReference type="NCBI Taxonomy" id="307491"/>
    <lineage>
        <taxon>Eukaryota</taxon>
        <taxon>Metazoa</taxon>
        <taxon>Ecdysozoa</taxon>
        <taxon>Arthropoda</taxon>
        <taxon>Hexapoda</taxon>
        <taxon>Insecta</taxon>
        <taxon>Pterygota</taxon>
        <taxon>Neoptera</taxon>
        <taxon>Paraneoptera</taxon>
        <taxon>Hemiptera</taxon>
        <taxon>Sternorrhyncha</taxon>
        <taxon>Aphidomorpha</taxon>
        <taxon>Aphidoidea</taxon>
        <taxon>Aphididae</taxon>
        <taxon>Aphidini</taxon>
        <taxon>Aphis</taxon>
        <taxon>Aphis</taxon>
    </lineage>
</organism>
<evidence type="ECO:0000313" key="1">
    <source>
        <dbReference type="EMBL" id="KAE9541820.1"/>
    </source>
</evidence>
<dbReference type="EMBL" id="VYZN01000012">
    <property type="protein sequence ID" value="KAE9541820.1"/>
    <property type="molecule type" value="Genomic_DNA"/>
</dbReference>
<proteinExistence type="predicted"/>